<feature type="compositionally biased region" description="Acidic residues" evidence="1">
    <location>
        <begin position="22"/>
        <end position="33"/>
    </location>
</feature>
<evidence type="ECO:0000313" key="2">
    <source>
        <dbReference type="EMBL" id="CAD6188134.1"/>
    </source>
</evidence>
<evidence type="ECO:0000256" key="1">
    <source>
        <dbReference type="SAM" id="MobiDB-lite"/>
    </source>
</evidence>
<reference evidence="2" key="1">
    <citation type="submission" date="2020-10" db="EMBL/GenBank/DDBJ databases">
        <authorList>
            <person name="Kikuchi T."/>
        </authorList>
    </citation>
    <scope>NUCLEOTIDE SEQUENCE</scope>
    <source>
        <strain evidence="2">NKZ352</strain>
    </source>
</reference>
<comment type="caution">
    <text evidence="2">The sequence shown here is derived from an EMBL/GenBank/DDBJ whole genome shotgun (WGS) entry which is preliminary data.</text>
</comment>
<gene>
    <name evidence="2" type="ORF">CAUJ_LOCUS4053</name>
</gene>
<sequence length="93" mass="10237">MRGFHTYAKRKLSSPDERTADATEEEDGSEASDDVVGHATTPPPPFRRYRTKGVCQRTTKCHLVGGGKGNKFHGASKVAVGPHYLLLSWKCHL</sequence>
<name>A0A8S1GYU8_9PELO</name>
<organism evidence="2 3">
    <name type="scientific">Caenorhabditis auriculariae</name>
    <dbReference type="NCBI Taxonomy" id="2777116"/>
    <lineage>
        <taxon>Eukaryota</taxon>
        <taxon>Metazoa</taxon>
        <taxon>Ecdysozoa</taxon>
        <taxon>Nematoda</taxon>
        <taxon>Chromadorea</taxon>
        <taxon>Rhabditida</taxon>
        <taxon>Rhabditina</taxon>
        <taxon>Rhabditomorpha</taxon>
        <taxon>Rhabditoidea</taxon>
        <taxon>Rhabditidae</taxon>
        <taxon>Peloderinae</taxon>
        <taxon>Caenorhabditis</taxon>
    </lineage>
</organism>
<dbReference type="EMBL" id="CAJGYM010000008">
    <property type="protein sequence ID" value="CAD6188134.1"/>
    <property type="molecule type" value="Genomic_DNA"/>
</dbReference>
<evidence type="ECO:0000313" key="3">
    <source>
        <dbReference type="Proteomes" id="UP000835052"/>
    </source>
</evidence>
<dbReference type="Proteomes" id="UP000835052">
    <property type="component" value="Unassembled WGS sequence"/>
</dbReference>
<feature type="region of interest" description="Disordered" evidence="1">
    <location>
        <begin position="1"/>
        <end position="50"/>
    </location>
</feature>
<accession>A0A8S1GYU8</accession>
<protein>
    <submittedName>
        <fullName evidence="2">Uncharacterized protein</fullName>
    </submittedName>
</protein>
<proteinExistence type="predicted"/>
<keyword evidence="3" id="KW-1185">Reference proteome</keyword>
<dbReference type="AlphaFoldDB" id="A0A8S1GYU8"/>